<dbReference type="Proteomes" id="UP000007800">
    <property type="component" value="Unassembled WGS sequence"/>
</dbReference>
<organism evidence="3">
    <name type="scientific">Perkinsus marinus (strain ATCC 50983 / TXsc)</name>
    <dbReference type="NCBI Taxonomy" id="423536"/>
    <lineage>
        <taxon>Eukaryota</taxon>
        <taxon>Sar</taxon>
        <taxon>Alveolata</taxon>
        <taxon>Perkinsozoa</taxon>
        <taxon>Perkinsea</taxon>
        <taxon>Perkinsida</taxon>
        <taxon>Perkinsidae</taxon>
        <taxon>Perkinsus</taxon>
    </lineage>
</organism>
<dbReference type="AlphaFoldDB" id="C5KAU6"/>
<feature type="compositionally biased region" description="Basic and acidic residues" evidence="1">
    <location>
        <begin position="18"/>
        <end position="47"/>
    </location>
</feature>
<evidence type="ECO:0000256" key="1">
    <source>
        <dbReference type="SAM" id="MobiDB-lite"/>
    </source>
</evidence>
<evidence type="ECO:0000313" key="3">
    <source>
        <dbReference type="Proteomes" id="UP000007800"/>
    </source>
</evidence>
<evidence type="ECO:0000313" key="2">
    <source>
        <dbReference type="EMBL" id="EER18272.1"/>
    </source>
</evidence>
<sequence>MSEAVSTAGVMTRAKVAVMEKKAEVEEPPPSHDSSKTDHKQEGKEVPETIIEAEVVTDEEDGPAIPKVPDSVDSKEQDSNEPLVDGLTQYTGSQPQAAVLPPSAQPLMADMPVDKPSPSDIKRNLTPREARQLVELQYHEQLRQYQRWLVALAEAARERRRAEEEPHSQQDDQTKEGGPVSSSSSSAEGSGNVPAEVEEKEAKKRRVDAESGKASVPKSRGVEEG</sequence>
<reference evidence="2 3" key="1">
    <citation type="submission" date="2008-07" db="EMBL/GenBank/DDBJ databases">
        <authorList>
            <person name="El-Sayed N."/>
            <person name="Caler E."/>
            <person name="Inman J."/>
            <person name="Amedeo P."/>
            <person name="Hass B."/>
            <person name="Wortman J."/>
        </authorList>
    </citation>
    <scope>NUCLEOTIDE SEQUENCE [LARGE SCALE GENOMIC DNA]</scope>
    <source>
        <strain evidence="3">ATCC 50983 / TXsc</strain>
    </source>
</reference>
<feature type="region of interest" description="Disordered" evidence="1">
    <location>
        <begin position="156"/>
        <end position="225"/>
    </location>
</feature>
<accession>C5KAU6</accession>
<dbReference type="OMA" id="HKQEGKE"/>
<name>C5KAU6_PERM5</name>
<dbReference type="EMBL" id="GG671811">
    <property type="protein sequence ID" value="EER18272.1"/>
    <property type="molecule type" value="Genomic_DNA"/>
</dbReference>
<gene>
    <name evidence="2" type="ORF">Pmar_PMAR005177</name>
</gene>
<proteinExistence type="predicted"/>
<feature type="region of interest" description="Disordered" evidence="1">
    <location>
        <begin position="1"/>
        <end position="126"/>
    </location>
</feature>
<dbReference type="GeneID" id="9048926"/>
<dbReference type="OrthoDB" id="10391960at2759"/>
<dbReference type="RefSeq" id="XP_002786476.1">
    <property type="nucleotide sequence ID" value="XM_002786430.1"/>
</dbReference>
<feature type="compositionally biased region" description="Basic and acidic residues" evidence="1">
    <location>
        <begin position="156"/>
        <end position="175"/>
    </location>
</feature>
<protein>
    <submittedName>
        <fullName evidence="2">Uncharacterized protein</fullName>
    </submittedName>
</protein>
<keyword evidence="3" id="KW-1185">Reference proteome</keyword>
<dbReference type="InParanoid" id="C5KAU6"/>